<dbReference type="PANTHER" id="PTHR43174:SF3">
    <property type="entry name" value="UDP-N-ACETYLGLUCOSAMINE 2-EPIMERASE"/>
    <property type="match status" value="1"/>
</dbReference>
<keyword evidence="3" id="KW-1185">Reference proteome</keyword>
<evidence type="ECO:0000259" key="1">
    <source>
        <dbReference type="Pfam" id="PF02350"/>
    </source>
</evidence>
<evidence type="ECO:0000313" key="3">
    <source>
        <dbReference type="Proteomes" id="UP001444625"/>
    </source>
</evidence>
<accession>A0ABU9XK71</accession>
<reference evidence="2 3" key="1">
    <citation type="submission" date="2024-05" db="EMBL/GenBank/DDBJ databases">
        <authorList>
            <person name="Haq I."/>
            <person name="Ullah Z."/>
            <person name="Ahmad R."/>
            <person name="Li M."/>
            <person name="Tong Y."/>
        </authorList>
    </citation>
    <scope>NUCLEOTIDE SEQUENCE [LARGE SCALE GENOMIC DNA]</scope>
    <source>
        <strain evidence="2 3">16A2E</strain>
    </source>
</reference>
<dbReference type="GO" id="GO:0016798">
    <property type="term" value="F:hydrolase activity, acting on glycosyl bonds"/>
    <property type="evidence" value="ECO:0007669"/>
    <property type="project" value="UniProtKB-KW"/>
</dbReference>
<dbReference type="Pfam" id="PF02350">
    <property type="entry name" value="Epimerase_2"/>
    <property type="match status" value="1"/>
</dbReference>
<dbReference type="Gene3D" id="3.40.50.2000">
    <property type="entry name" value="Glycogen Phosphorylase B"/>
    <property type="match status" value="2"/>
</dbReference>
<comment type="caution">
    <text evidence="2">The sequence shown here is derived from an EMBL/GenBank/DDBJ whole genome shotgun (WGS) entry which is preliminary data.</text>
</comment>
<dbReference type="InterPro" id="IPR020004">
    <property type="entry name" value="UDP-GlcNAc_Epase"/>
</dbReference>
<dbReference type="EMBL" id="JBDIML010000006">
    <property type="protein sequence ID" value="MEN2768689.1"/>
    <property type="molecule type" value="Genomic_DNA"/>
</dbReference>
<dbReference type="InterPro" id="IPR003331">
    <property type="entry name" value="UDP_GlcNAc_Epimerase_2_dom"/>
</dbReference>
<proteinExistence type="predicted"/>
<dbReference type="SUPFAM" id="SSF53756">
    <property type="entry name" value="UDP-Glycosyltransferase/glycogen phosphorylase"/>
    <property type="match status" value="1"/>
</dbReference>
<dbReference type="NCBIfam" id="TIGR03568">
    <property type="entry name" value="NeuC_NnaA"/>
    <property type="match status" value="1"/>
</dbReference>
<dbReference type="Proteomes" id="UP001444625">
    <property type="component" value="Unassembled WGS sequence"/>
</dbReference>
<keyword evidence="2" id="KW-0326">Glycosidase</keyword>
<dbReference type="RefSeq" id="WP_345826183.1">
    <property type="nucleotide sequence ID" value="NZ_JBDIML010000006.1"/>
</dbReference>
<sequence>MSIKRIVAFTSIRSDYDLLSDLYKKIHQSSDMEIGLIVSGAHLSPLYGETYKQIEKDRIPILAKIETLISSDSNSARVKTASLLMQNCLHTVEGYNPDVILFAGDREDAMVAALVGSYLKIPTIHLFGGDHASDGNVDNPIRHACSKLSSLHFVTHLEHKKRLKAIGEDENRVFVVGNPALDKFKSMKYIQKDALLDKLNRNAWNNYAMVIFHPILSEEENAGEYMKQILSSLEKKNINAFVSYPNTDGGNYHIIEVINEYKNNPNFCFYKNLDRELFINLMRNAAFLIGNSSSGLLEAPIVPLGVINVGLRQRGRLAAENVIFVDQDLVQINQAIDTVTSKLFHEKLKEVESPYGNGNSVEKIYSLLNEIDFTEYLYKPEDPLNL</sequence>
<dbReference type="InterPro" id="IPR029767">
    <property type="entry name" value="WecB-like"/>
</dbReference>
<evidence type="ECO:0000313" key="2">
    <source>
        <dbReference type="EMBL" id="MEN2768689.1"/>
    </source>
</evidence>
<gene>
    <name evidence="2" type="primary">neuC</name>
    <name evidence="2" type="ORF">ABC228_16010</name>
</gene>
<keyword evidence="2" id="KW-0378">Hydrolase</keyword>
<feature type="domain" description="UDP-N-acetylglucosamine 2-epimerase" evidence="1">
    <location>
        <begin position="24"/>
        <end position="368"/>
    </location>
</feature>
<name>A0ABU9XK71_9BACI</name>
<organism evidence="2 3">
    <name type="scientific">Ornithinibacillus xuwenensis</name>
    <dbReference type="NCBI Taxonomy" id="3144668"/>
    <lineage>
        <taxon>Bacteria</taxon>
        <taxon>Bacillati</taxon>
        <taxon>Bacillota</taxon>
        <taxon>Bacilli</taxon>
        <taxon>Bacillales</taxon>
        <taxon>Bacillaceae</taxon>
        <taxon>Ornithinibacillus</taxon>
    </lineage>
</organism>
<dbReference type="EC" id="3.2.1.183" evidence="2"/>
<dbReference type="PANTHER" id="PTHR43174">
    <property type="entry name" value="UDP-N-ACETYLGLUCOSAMINE 2-EPIMERASE"/>
    <property type="match status" value="1"/>
</dbReference>
<protein>
    <submittedName>
        <fullName evidence="2">UDP-N-acetylglucosamine 2-epimerase</fullName>
        <ecNumber evidence="2">3.2.1.183</ecNumber>
    </submittedName>
</protein>